<protein>
    <submittedName>
        <fullName evidence="2">Uncharacterized protein</fullName>
    </submittedName>
</protein>
<dbReference type="Proteomes" id="UP000683310">
    <property type="component" value="Chromosome"/>
</dbReference>
<name>A0ABX8CNX3_9NOCA</name>
<dbReference type="InterPro" id="IPR046862">
    <property type="entry name" value="Rhomboid_2"/>
</dbReference>
<gene>
    <name evidence="2" type="ORF">KHQ06_37985</name>
</gene>
<evidence type="ECO:0000313" key="3">
    <source>
        <dbReference type="Proteomes" id="UP000683310"/>
    </source>
</evidence>
<keyword evidence="3" id="KW-1185">Reference proteome</keyword>
<feature type="transmembrane region" description="Helical" evidence="1">
    <location>
        <begin position="172"/>
        <end position="189"/>
    </location>
</feature>
<sequence>MIDSMALALAPQQPVTARRFRWSALWLPATYSYVSVLLAVAVGLTMVSASRESRIVLHASTNLHNLTKGHLGTLFSSAFLVGEGAATVFLIVPMLACLLALAERRFGAVKLVHTFFVGHVGATVLVALGLWVAVQSQLVPGSIAMVEDVGVSYGAMAVVGALVAVLPSHRRWVWAGTWLSFALGGVVLWHTFTNVGHFLALCLGLGIGRLTIRRQGGAERPLNLPEYVLLAGGSLFACLMLLG</sequence>
<feature type="transmembrane region" description="Helical" evidence="1">
    <location>
        <begin position="25"/>
        <end position="49"/>
    </location>
</feature>
<proteinExistence type="predicted"/>
<accession>A0ABX8CNX3</accession>
<dbReference type="RefSeq" id="WP_213557730.1">
    <property type="nucleotide sequence ID" value="NZ_JBHXAJ010000011.1"/>
</dbReference>
<reference evidence="2 3" key="1">
    <citation type="submission" date="2021-04" db="EMBL/GenBank/DDBJ databases">
        <title>Nocardia tengchongensis.</title>
        <authorList>
            <person name="Zhuang k."/>
            <person name="Ran Y."/>
            <person name="Li W."/>
        </authorList>
    </citation>
    <scope>NUCLEOTIDE SEQUENCE [LARGE SCALE GENOMIC DNA]</scope>
    <source>
        <strain evidence="2 3">CFH S0057</strain>
    </source>
</reference>
<evidence type="ECO:0000313" key="2">
    <source>
        <dbReference type="EMBL" id="QVI21628.1"/>
    </source>
</evidence>
<keyword evidence="1" id="KW-0812">Transmembrane</keyword>
<keyword evidence="1" id="KW-1133">Transmembrane helix</keyword>
<evidence type="ECO:0000256" key="1">
    <source>
        <dbReference type="SAM" id="Phobius"/>
    </source>
</evidence>
<dbReference type="Pfam" id="PF20401">
    <property type="entry name" value="Rhomboid_2"/>
    <property type="match status" value="1"/>
</dbReference>
<organism evidence="2 3">
    <name type="scientific">Nocardia tengchongensis</name>
    <dbReference type="NCBI Taxonomy" id="2055889"/>
    <lineage>
        <taxon>Bacteria</taxon>
        <taxon>Bacillati</taxon>
        <taxon>Actinomycetota</taxon>
        <taxon>Actinomycetes</taxon>
        <taxon>Mycobacteriales</taxon>
        <taxon>Nocardiaceae</taxon>
        <taxon>Nocardia</taxon>
    </lineage>
</organism>
<dbReference type="EMBL" id="CP074371">
    <property type="protein sequence ID" value="QVI21628.1"/>
    <property type="molecule type" value="Genomic_DNA"/>
</dbReference>
<keyword evidence="1" id="KW-0472">Membrane</keyword>
<feature type="transmembrane region" description="Helical" evidence="1">
    <location>
        <begin position="149"/>
        <end position="165"/>
    </location>
</feature>
<feature type="transmembrane region" description="Helical" evidence="1">
    <location>
        <begin position="69"/>
        <end position="102"/>
    </location>
</feature>
<feature type="transmembrane region" description="Helical" evidence="1">
    <location>
        <begin position="114"/>
        <end position="134"/>
    </location>
</feature>